<feature type="chain" id="PRO_5041269865" description="Snake toxin/toxin-like domain-containing protein" evidence="1">
    <location>
        <begin position="18"/>
        <end position="100"/>
    </location>
</feature>
<dbReference type="InterPro" id="IPR035076">
    <property type="entry name" value="Toxin/TOLIP"/>
</dbReference>
<dbReference type="InterPro" id="IPR045860">
    <property type="entry name" value="Snake_toxin-like_sf"/>
</dbReference>
<sequence length="100" mass="11736">MHVDVVFLLFVLHVTLSFCFICHKEVKINNAIVFTEEEKCRRSRKFCIKSNDDQSPFTISSECDMRRLCEKEGLFWNEEGVHACCSTDLCNDDKFYASHF</sequence>
<name>A0AA39MC99_9BILA</name>
<evidence type="ECO:0000313" key="3">
    <source>
        <dbReference type="EMBL" id="KAK0428419.1"/>
    </source>
</evidence>
<comment type="caution">
    <text evidence="3">The sequence shown here is derived from an EMBL/GenBank/DDBJ whole genome shotgun (WGS) entry which is preliminary data.</text>
</comment>
<gene>
    <name evidence="3" type="ORF">QR680_010793</name>
</gene>
<dbReference type="Pfam" id="PF00087">
    <property type="entry name" value="Toxin_TOLIP"/>
    <property type="match status" value="1"/>
</dbReference>
<feature type="signal peptide" evidence="1">
    <location>
        <begin position="1"/>
        <end position="17"/>
    </location>
</feature>
<dbReference type="EMBL" id="JAUCMV010000001">
    <property type="protein sequence ID" value="KAK0428419.1"/>
    <property type="molecule type" value="Genomic_DNA"/>
</dbReference>
<dbReference type="AlphaFoldDB" id="A0AA39MC99"/>
<organism evidence="3 4">
    <name type="scientific">Steinernema hermaphroditum</name>
    <dbReference type="NCBI Taxonomy" id="289476"/>
    <lineage>
        <taxon>Eukaryota</taxon>
        <taxon>Metazoa</taxon>
        <taxon>Ecdysozoa</taxon>
        <taxon>Nematoda</taxon>
        <taxon>Chromadorea</taxon>
        <taxon>Rhabditida</taxon>
        <taxon>Tylenchina</taxon>
        <taxon>Panagrolaimomorpha</taxon>
        <taxon>Strongyloidoidea</taxon>
        <taxon>Steinernematidae</taxon>
        <taxon>Steinernema</taxon>
    </lineage>
</organism>
<evidence type="ECO:0000256" key="1">
    <source>
        <dbReference type="SAM" id="SignalP"/>
    </source>
</evidence>
<dbReference type="Proteomes" id="UP001175271">
    <property type="component" value="Unassembled WGS sequence"/>
</dbReference>
<protein>
    <recommendedName>
        <fullName evidence="2">Snake toxin/toxin-like domain-containing protein</fullName>
    </recommendedName>
</protein>
<evidence type="ECO:0000259" key="2">
    <source>
        <dbReference type="Pfam" id="PF00087"/>
    </source>
</evidence>
<keyword evidence="1" id="KW-0732">Signal</keyword>
<proteinExistence type="predicted"/>
<reference evidence="3" key="1">
    <citation type="submission" date="2023-06" db="EMBL/GenBank/DDBJ databases">
        <title>Genomic analysis of the entomopathogenic nematode Steinernema hermaphroditum.</title>
        <authorList>
            <person name="Schwarz E.M."/>
            <person name="Heppert J.K."/>
            <person name="Baniya A."/>
            <person name="Schwartz H.T."/>
            <person name="Tan C.-H."/>
            <person name="Antoshechkin I."/>
            <person name="Sternberg P.W."/>
            <person name="Goodrich-Blair H."/>
            <person name="Dillman A.R."/>
        </authorList>
    </citation>
    <scope>NUCLEOTIDE SEQUENCE</scope>
    <source>
        <strain evidence="3">PS9179</strain>
        <tissue evidence="3">Whole animal</tissue>
    </source>
</reference>
<evidence type="ECO:0000313" key="4">
    <source>
        <dbReference type="Proteomes" id="UP001175271"/>
    </source>
</evidence>
<dbReference type="SUPFAM" id="SSF57302">
    <property type="entry name" value="Snake toxin-like"/>
    <property type="match status" value="1"/>
</dbReference>
<feature type="domain" description="Snake toxin/toxin-like" evidence="2">
    <location>
        <begin position="19"/>
        <end position="91"/>
    </location>
</feature>
<keyword evidence="4" id="KW-1185">Reference proteome</keyword>
<accession>A0AA39MC99</accession>